<evidence type="ECO:0000313" key="3">
    <source>
        <dbReference type="Proteomes" id="UP000521676"/>
    </source>
</evidence>
<sequence>MTELFLNNASGIGEVVETSLTGYTAQAYELDNPPPFGGLVQVKDKGGNNLIYGAVYHIATGGIDPGRRAYARSVEGEPRQIDEQVYNANPQLTRLLRTEFAVVVLGCRKLESGKITYNYPDYPPPLHYSVTLCSDDELIDFTSSALYLRTILQASQAPVEELTAALLRHGTAVRGSSGRQWLVDTGRQLARLLKEDFDRLRTILEKCEN</sequence>
<dbReference type="Proteomes" id="UP001431572">
    <property type="component" value="Chromosome 1"/>
</dbReference>
<name>A0A8T7M2S3_9CHLR</name>
<evidence type="ECO:0008006" key="5">
    <source>
        <dbReference type="Google" id="ProtNLM"/>
    </source>
</evidence>
<evidence type="ECO:0000313" key="1">
    <source>
        <dbReference type="EMBL" id="NWJ44845.1"/>
    </source>
</evidence>
<accession>A0A8T7M2S3</accession>
<organism evidence="1 3">
    <name type="scientific">Candidatus Chlorohelix allophototropha</name>
    <dbReference type="NCBI Taxonomy" id="3003348"/>
    <lineage>
        <taxon>Bacteria</taxon>
        <taxon>Bacillati</taxon>
        <taxon>Chloroflexota</taxon>
        <taxon>Chloroflexia</taxon>
        <taxon>Candidatus Chloroheliales</taxon>
        <taxon>Candidatus Chloroheliaceae</taxon>
        <taxon>Candidatus Chlorohelix</taxon>
    </lineage>
</organism>
<dbReference type="EMBL" id="CP128399">
    <property type="protein sequence ID" value="WJW66727.1"/>
    <property type="molecule type" value="Genomic_DNA"/>
</dbReference>
<dbReference type="AlphaFoldDB" id="A0A8T7M2S3"/>
<proteinExistence type="predicted"/>
<dbReference type="RefSeq" id="WP_341468619.1">
    <property type="nucleotide sequence ID" value="NZ_CP128399.1"/>
</dbReference>
<evidence type="ECO:0000313" key="2">
    <source>
        <dbReference type="EMBL" id="WJW66727.1"/>
    </source>
</evidence>
<keyword evidence="4" id="KW-1185">Reference proteome</keyword>
<protein>
    <recommendedName>
        <fullName evidence="5">Helicase HerA barrel domain-containing protein</fullName>
    </recommendedName>
</protein>
<dbReference type="EMBL" id="JACATZ010000001">
    <property type="protein sequence ID" value="NWJ44845.1"/>
    <property type="molecule type" value="Genomic_DNA"/>
</dbReference>
<reference evidence="1 3" key="1">
    <citation type="submission" date="2020-06" db="EMBL/GenBank/DDBJ databases">
        <title>Anoxygenic phototrophic Chloroflexota member uses a Type I reaction center.</title>
        <authorList>
            <person name="Tsuji J.M."/>
            <person name="Shaw N.A."/>
            <person name="Nagashima S."/>
            <person name="Venkiteswaran J."/>
            <person name="Schiff S.L."/>
            <person name="Hanada S."/>
            <person name="Tank M."/>
            <person name="Neufeld J.D."/>
        </authorList>
    </citation>
    <scope>NUCLEOTIDE SEQUENCE [LARGE SCALE GENOMIC DNA]</scope>
    <source>
        <strain evidence="1">L227-S17</strain>
    </source>
</reference>
<gene>
    <name evidence="1" type="ORF">HXX08_03115</name>
    <name evidence="2" type="ORF">OZ401_002542</name>
</gene>
<dbReference type="Proteomes" id="UP000521676">
    <property type="component" value="Unassembled WGS sequence"/>
</dbReference>
<reference evidence="2" key="2">
    <citation type="journal article" date="2024" name="Nature">
        <title>Anoxygenic phototroph of the Chloroflexota uses a type I reaction centre.</title>
        <authorList>
            <person name="Tsuji J.M."/>
            <person name="Shaw N.A."/>
            <person name="Nagashima S."/>
            <person name="Venkiteswaran J.J."/>
            <person name="Schiff S.L."/>
            <person name="Watanabe T."/>
            <person name="Fukui M."/>
            <person name="Hanada S."/>
            <person name="Tank M."/>
            <person name="Neufeld J.D."/>
        </authorList>
    </citation>
    <scope>NUCLEOTIDE SEQUENCE</scope>
    <source>
        <strain evidence="2">L227-S17</strain>
    </source>
</reference>
<evidence type="ECO:0000313" key="4">
    <source>
        <dbReference type="Proteomes" id="UP001431572"/>
    </source>
</evidence>